<dbReference type="EMBL" id="JBHSQI010000003">
    <property type="protein sequence ID" value="MFC6153590.1"/>
    <property type="molecule type" value="Genomic_DNA"/>
</dbReference>
<sequence length="181" mass="19186">MDTRASRGATPWIGTALRLVTGGVWLVAGGAKLGDLDGSVRAVRAYELLPEAVVPVVGSALPVLEVAVGLMLVLGVLVRANALLSAVLFAAFVVGIASAWGRGLEIDCGCFGGGGVEEGASSKYPWEIARDLALLAMSIWLVARPRTRLALDTLLFRSHEWNTDADTERNDDGEEHPHLTR</sequence>
<keyword evidence="8" id="KW-1185">Reference proteome</keyword>
<evidence type="ECO:0000256" key="2">
    <source>
        <dbReference type="ARBA" id="ARBA00022692"/>
    </source>
</evidence>
<comment type="subcellular location">
    <subcellularLocation>
        <location evidence="1">Membrane</location>
        <topology evidence="1">Multi-pass membrane protein</topology>
    </subcellularLocation>
</comment>
<evidence type="ECO:0000313" key="7">
    <source>
        <dbReference type="EMBL" id="MFC6153590.1"/>
    </source>
</evidence>
<feature type="domain" description="Methylamine utilisation protein MauE" evidence="6">
    <location>
        <begin position="11"/>
        <end position="143"/>
    </location>
</feature>
<evidence type="ECO:0000256" key="1">
    <source>
        <dbReference type="ARBA" id="ARBA00004141"/>
    </source>
</evidence>
<name>A0ABW1R0H3_9ACTN</name>
<dbReference type="InterPro" id="IPR009908">
    <property type="entry name" value="Methylamine_util_MauE"/>
</dbReference>
<feature type="transmembrane region" description="Helical" evidence="5">
    <location>
        <begin position="82"/>
        <end position="101"/>
    </location>
</feature>
<proteinExistence type="predicted"/>
<reference evidence="8" key="1">
    <citation type="journal article" date="2019" name="Int. J. Syst. Evol. Microbiol.">
        <title>The Global Catalogue of Microorganisms (GCM) 10K type strain sequencing project: providing services to taxonomists for standard genome sequencing and annotation.</title>
        <authorList>
            <consortium name="The Broad Institute Genomics Platform"/>
            <consortium name="The Broad Institute Genome Sequencing Center for Infectious Disease"/>
            <person name="Wu L."/>
            <person name="Ma J."/>
        </authorList>
    </citation>
    <scope>NUCLEOTIDE SEQUENCE [LARGE SCALE GENOMIC DNA]</scope>
    <source>
        <strain evidence="8">DFY28</strain>
    </source>
</reference>
<keyword evidence="2 5" id="KW-0812">Transmembrane</keyword>
<dbReference type="RefSeq" id="WP_128221391.1">
    <property type="nucleotide sequence ID" value="NZ_CP034929.1"/>
</dbReference>
<evidence type="ECO:0000256" key="4">
    <source>
        <dbReference type="ARBA" id="ARBA00023136"/>
    </source>
</evidence>
<protein>
    <submittedName>
        <fullName evidence="7">DoxX family protein</fullName>
    </submittedName>
</protein>
<evidence type="ECO:0000313" key="8">
    <source>
        <dbReference type="Proteomes" id="UP001596098"/>
    </source>
</evidence>
<feature type="transmembrane region" description="Helical" evidence="5">
    <location>
        <begin position="12"/>
        <end position="33"/>
    </location>
</feature>
<dbReference type="Pfam" id="PF07291">
    <property type="entry name" value="MauE"/>
    <property type="match status" value="1"/>
</dbReference>
<organism evidence="7 8">
    <name type="scientific">Nocardioides yefusunii</name>
    <dbReference type="NCBI Taxonomy" id="2500546"/>
    <lineage>
        <taxon>Bacteria</taxon>
        <taxon>Bacillati</taxon>
        <taxon>Actinomycetota</taxon>
        <taxon>Actinomycetes</taxon>
        <taxon>Propionibacteriales</taxon>
        <taxon>Nocardioidaceae</taxon>
        <taxon>Nocardioides</taxon>
    </lineage>
</organism>
<feature type="transmembrane region" description="Helical" evidence="5">
    <location>
        <begin position="53"/>
        <end position="75"/>
    </location>
</feature>
<evidence type="ECO:0000256" key="5">
    <source>
        <dbReference type="SAM" id="Phobius"/>
    </source>
</evidence>
<keyword evidence="3 5" id="KW-1133">Transmembrane helix</keyword>
<comment type="caution">
    <text evidence="7">The sequence shown here is derived from an EMBL/GenBank/DDBJ whole genome shotgun (WGS) entry which is preliminary data.</text>
</comment>
<gene>
    <name evidence="7" type="ORF">ACFPWU_07920</name>
</gene>
<accession>A0ABW1R0H3</accession>
<evidence type="ECO:0000256" key="3">
    <source>
        <dbReference type="ARBA" id="ARBA00022989"/>
    </source>
</evidence>
<dbReference type="Proteomes" id="UP001596098">
    <property type="component" value="Unassembled WGS sequence"/>
</dbReference>
<keyword evidence="4 5" id="KW-0472">Membrane</keyword>
<evidence type="ECO:0000259" key="6">
    <source>
        <dbReference type="Pfam" id="PF07291"/>
    </source>
</evidence>